<evidence type="ECO:0000313" key="4">
    <source>
        <dbReference type="Proteomes" id="UP000426424"/>
    </source>
</evidence>
<feature type="region of interest" description="Disordered" evidence="1">
    <location>
        <begin position="204"/>
        <end position="228"/>
    </location>
</feature>
<reference evidence="3 4" key="1">
    <citation type="submission" date="2019-12" db="EMBL/GenBank/DDBJ databases">
        <title>The complete genome of the thermophilic, anoxygenic phototrophic gammaproteobacterium Thermochromatium tepidum.</title>
        <authorList>
            <person name="Sattley W.M."/>
            <person name="Swingley W.D."/>
            <person name="Burchell B.M."/>
            <person name="Gurbani S.A."/>
            <person name="Kujawa C.M."/>
            <person name="Nuccio D.A."/>
            <person name="Schladweiler J."/>
            <person name="Shaffer K.N."/>
            <person name="Stokes L.M."/>
            <person name="Touchman J.W."/>
            <person name="Blankenship R.E."/>
            <person name="Madigan M.T."/>
        </authorList>
    </citation>
    <scope>NUCLEOTIDE SEQUENCE [LARGE SCALE GENOMIC DNA]</scope>
    <source>
        <strain evidence="3 4">ATCC 43061</strain>
    </source>
</reference>
<sequence>MGTDPNNAPSSWCAFRELDRGVVERLARLVVSSLVLLSRLAAAQDCVDWDAAPMPEPHYIPIQDGTVYDHSTGLMWKQCPEGSGGVGCAMGEPQTFRLEEARWRARDSRFAGYADWRLPTQDELRSLLRRRCHGLGIDSVTFPRTPAGYFWTSDPATYYPDSAWTLDFRRGHLGYGTSRDAFYVRLVRDAGSCSPARPATCLPHAERTLEPHDGREPGMEEESDQLNP</sequence>
<feature type="compositionally biased region" description="Basic and acidic residues" evidence="1">
    <location>
        <begin position="204"/>
        <end position="218"/>
    </location>
</feature>
<proteinExistence type="predicted"/>
<dbReference type="Pfam" id="PF07603">
    <property type="entry name" value="Lcl_C"/>
    <property type="match status" value="1"/>
</dbReference>
<dbReference type="AlphaFoldDB" id="A0A6I6EDI8"/>
<evidence type="ECO:0000256" key="1">
    <source>
        <dbReference type="SAM" id="MobiDB-lite"/>
    </source>
</evidence>
<dbReference type="OrthoDB" id="9793251at2"/>
<dbReference type="EMBL" id="CP039268">
    <property type="protein sequence ID" value="QGU33029.1"/>
    <property type="molecule type" value="Genomic_DNA"/>
</dbReference>
<protein>
    <submittedName>
        <fullName evidence="3">DUF1566 domain-containing protein</fullName>
    </submittedName>
</protein>
<dbReference type="Proteomes" id="UP000426424">
    <property type="component" value="Chromosome"/>
</dbReference>
<evidence type="ECO:0000259" key="2">
    <source>
        <dbReference type="Pfam" id="PF07603"/>
    </source>
</evidence>
<feature type="compositionally biased region" description="Acidic residues" evidence="1">
    <location>
        <begin position="219"/>
        <end position="228"/>
    </location>
</feature>
<feature type="domain" description="Lcl C-terminal" evidence="2">
    <location>
        <begin position="65"/>
        <end position="188"/>
    </location>
</feature>
<evidence type="ECO:0000313" key="3">
    <source>
        <dbReference type="EMBL" id="QGU33029.1"/>
    </source>
</evidence>
<dbReference type="InterPro" id="IPR011460">
    <property type="entry name" value="Lcl_C"/>
</dbReference>
<gene>
    <name evidence="3" type="ORF">E6P07_08590</name>
</gene>
<accession>A0A6I6EDI8</accession>
<keyword evidence="4" id="KW-1185">Reference proteome</keyword>
<organism evidence="3 4">
    <name type="scientific">Thermochromatium tepidum ATCC 43061</name>
    <dbReference type="NCBI Taxonomy" id="316276"/>
    <lineage>
        <taxon>Bacteria</taxon>
        <taxon>Pseudomonadati</taxon>
        <taxon>Pseudomonadota</taxon>
        <taxon>Gammaproteobacteria</taxon>
        <taxon>Chromatiales</taxon>
        <taxon>Chromatiaceae</taxon>
        <taxon>Thermochromatium</taxon>
    </lineage>
</organism>
<dbReference type="PANTHER" id="PTHR35812:SF1">
    <property type="entry name" value="LIPOPROTEIN"/>
    <property type="match status" value="1"/>
</dbReference>
<dbReference type="KEGG" id="ttp:E6P07_08590"/>
<name>A0A6I6EDI8_THETI</name>
<dbReference type="PANTHER" id="PTHR35812">
    <property type="entry name" value="LIPOPROTEIN"/>
    <property type="match status" value="1"/>
</dbReference>